<comment type="subcellular location">
    <subcellularLocation>
        <location evidence="1">Membrane</location>
        <topology evidence="1">Multi-pass membrane protein</topology>
    </subcellularLocation>
</comment>
<evidence type="ECO:0000256" key="3">
    <source>
        <dbReference type="ARBA" id="ARBA00022989"/>
    </source>
</evidence>
<dbReference type="AlphaFoldDB" id="A0A815A3H3"/>
<dbReference type="GO" id="GO:0004930">
    <property type="term" value="F:G protein-coupled receptor activity"/>
    <property type="evidence" value="ECO:0007669"/>
    <property type="project" value="UniProtKB-KW"/>
</dbReference>
<dbReference type="PANTHER" id="PTHR24243">
    <property type="entry name" value="G-PROTEIN COUPLED RECEPTOR"/>
    <property type="match status" value="1"/>
</dbReference>
<evidence type="ECO:0000313" key="10">
    <source>
        <dbReference type="EMBL" id="CAF1251524.1"/>
    </source>
</evidence>
<dbReference type="PANTHER" id="PTHR24243:SF208">
    <property type="entry name" value="PYROKININ-1 RECEPTOR"/>
    <property type="match status" value="1"/>
</dbReference>
<dbReference type="OrthoDB" id="10314561at2759"/>
<dbReference type="Proteomes" id="UP000663881">
    <property type="component" value="Unassembled WGS sequence"/>
</dbReference>
<dbReference type="Proteomes" id="UP000663891">
    <property type="component" value="Unassembled WGS sequence"/>
</dbReference>
<dbReference type="SUPFAM" id="SSF81321">
    <property type="entry name" value="Family A G protein-coupled receptor-like"/>
    <property type="match status" value="1"/>
</dbReference>
<proteinExistence type="predicted"/>
<keyword evidence="2 8" id="KW-0812">Transmembrane</keyword>
<evidence type="ECO:0000256" key="4">
    <source>
        <dbReference type="ARBA" id="ARBA00023040"/>
    </source>
</evidence>
<comment type="caution">
    <text evidence="10">The sequence shown here is derived from an EMBL/GenBank/DDBJ whole genome shotgun (WGS) entry which is preliminary data.</text>
</comment>
<sequence length="313" mass="35722">MSTSSVLSIIQREFSRYSALLTIGGGVFGNICILILFSRRWKNSCALCLLCAAVFNGLNIIVNSWSRLYATFAPDITNFNVDLCRLRFYSGHVWSQIGRYMVCLACIDRYFLITNNIRFRIINRPVVIRSIIGGIVVFWHVVGIHVAILTKIENGLCNQFGVYNIIYFIYTIIVVSFIPPLLMMIFGVRGYLSMKRMHARVQPLDSVVANNNGSTIANGRDRDLLRMVLVESAVYVLTNAFFPFINLEIGITNYMGLQKSPLYRQIEVFLSNLGSVLVYFNNAVPFYTYLAASKTFRKDVKELFTKFWQRLIG</sequence>
<dbReference type="GO" id="GO:0016020">
    <property type="term" value="C:membrane"/>
    <property type="evidence" value="ECO:0007669"/>
    <property type="project" value="UniProtKB-SubCell"/>
</dbReference>
<evidence type="ECO:0000313" key="11">
    <source>
        <dbReference type="EMBL" id="CAF3651697.1"/>
    </source>
</evidence>
<evidence type="ECO:0000256" key="5">
    <source>
        <dbReference type="ARBA" id="ARBA00023136"/>
    </source>
</evidence>
<feature type="transmembrane region" description="Helical" evidence="8">
    <location>
        <begin position="269"/>
        <end position="292"/>
    </location>
</feature>
<dbReference type="Gene3D" id="1.20.1070.10">
    <property type="entry name" value="Rhodopsin 7-helix transmembrane proteins"/>
    <property type="match status" value="1"/>
</dbReference>
<name>A0A815A3H3_9BILA</name>
<evidence type="ECO:0000256" key="6">
    <source>
        <dbReference type="ARBA" id="ARBA00023170"/>
    </source>
</evidence>
<feature type="transmembrane region" description="Helical" evidence="8">
    <location>
        <begin position="17"/>
        <end position="37"/>
    </location>
</feature>
<keyword evidence="3 8" id="KW-1133">Transmembrane helix</keyword>
<dbReference type="PROSITE" id="PS50262">
    <property type="entry name" value="G_PROTEIN_RECEP_F1_2"/>
    <property type="match status" value="1"/>
</dbReference>
<dbReference type="EMBL" id="CAJNON010000416">
    <property type="protein sequence ID" value="CAF1251524.1"/>
    <property type="molecule type" value="Genomic_DNA"/>
</dbReference>
<evidence type="ECO:0000256" key="8">
    <source>
        <dbReference type="SAM" id="Phobius"/>
    </source>
</evidence>
<keyword evidence="5 8" id="KW-0472">Membrane</keyword>
<dbReference type="EMBL" id="CAJOAY010000388">
    <property type="protein sequence ID" value="CAF3651697.1"/>
    <property type="molecule type" value="Genomic_DNA"/>
</dbReference>
<keyword evidence="4" id="KW-0297">G-protein coupled receptor</keyword>
<reference evidence="10" key="1">
    <citation type="submission" date="2021-02" db="EMBL/GenBank/DDBJ databases">
        <authorList>
            <person name="Nowell W R."/>
        </authorList>
    </citation>
    <scope>NUCLEOTIDE SEQUENCE</scope>
</reference>
<feature type="transmembrane region" description="Helical" evidence="8">
    <location>
        <begin position="126"/>
        <end position="148"/>
    </location>
</feature>
<protein>
    <recommendedName>
        <fullName evidence="9">G-protein coupled receptors family 1 profile domain-containing protein</fullName>
    </recommendedName>
</protein>
<accession>A0A815A3H3</accession>
<feature type="transmembrane region" description="Helical" evidence="8">
    <location>
        <begin position="44"/>
        <end position="62"/>
    </location>
</feature>
<feature type="transmembrane region" description="Helical" evidence="8">
    <location>
        <begin position="168"/>
        <end position="192"/>
    </location>
</feature>
<feature type="transmembrane region" description="Helical" evidence="8">
    <location>
        <begin position="97"/>
        <end position="114"/>
    </location>
</feature>
<keyword evidence="6" id="KW-0675">Receptor</keyword>
<dbReference type="InterPro" id="IPR017452">
    <property type="entry name" value="GPCR_Rhodpsn_7TM"/>
</dbReference>
<evidence type="ECO:0000256" key="7">
    <source>
        <dbReference type="ARBA" id="ARBA00023224"/>
    </source>
</evidence>
<keyword evidence="7" id="KW-0807">Transducer</keyword>
<gene>
    <name evidence="11" type="ORF">OKA104_LOCUS9236</name>
    <name evidence="10" type="ORF">VCS650_LOCUS28359</name>
</gene>
<feature type="domain" description="G-protein coupled receptors family 1 profile" evidence="9">
    <location>
        <begin position="29"/>
        <end position="289"/>
    </location>
</feature>
<evidence type="ECO:0000256" key="1">
    <source>
        <dbReference type="ARBA" id="ARBA00004141"/>
    </source>
</evidence>
<evidence type="ECO:0000256" key="2">
    <source>
        <dbReference type="ARBA" id="ARBA00022692"/>
    </source>
</evidence>
<evidence type="ECO:0000313" key="12">
    <source>
        <dbReference type="Proteomes" id="UP000663891"/>
    </source>
</evidence>
<evidence type="ECO:0000259" key="9">
    <source>
        <dbReference type="PROSITE" id="PS50262"/>
    </source>
</evidence>
<feature type="transmembrane region" description="Helical" evidence="8">
    <location>
        <begin position="228"/>
        <end position="249"/>
    </location>
</feature>
<organism evidence="10 12">
    <name type="scientific">Adineta steineri</name>
    <dbReference type="NCBI Taxonomy" id="433720"/>
    <lineage>
        <taxon>Eukaryota</taxon>
        <taxon>Metazoa</taxon>
        <taxon>Spiralia</taxon>
        <taxon>Gnathifera</taxon>
        <taxon>Rotifera</taxon>
        <taxon>Eurotatoria</taxon>
        <taxon>Bdelloidea</taxon>
        <taxon>Adinetida</taxon>
        <taxon>Adinetidae</taxon>
        <taxon>Adineta</taxon>
    </lineage>
</organism>